<comment type="caution">
    <text evidence="1">The sequence shown here is derived from an EMBL/GenBank/DDBJ whole genome shotgun (WGS) entry which is preliminary data.</text>
</comment>
<dbReference type="AlphaFoldDB" id="A0A645H667"/>
<gene>
    <name evidence="1" type="ORF">SDC9_181478</name>
</gene>
<organism evidence="1">
    <name type="scientific">bioreactor metagenome</name>
    <dbReference type="NCBI Taxonomy" id="1076179"/>
    <lineage>
        <taxon>unclassified sequences</taxon>
        <taxon>metagenomes</taxon>
        <taxon>ecological metagenomes</taxon>
    </lineage>
</organism>
<dbReference type="EMBL" id="VSSQ01086795">
    <property type="protein sequence ID" value="MPN33986.1"/>
    <property type="molecule type" value="Genomic_DNA"/>
</dbReference>
<name>A0A645H667_9ZZZZ</name>
<protein>
    <submittedName>
        <fullName evidence="1">Uncharacterized protein</fullName>
    </submittedName>
</protein>
<accession>A0A645H667</accession>
<proteinExistence type="predicted"/>
<sequence length="64" mass="7317">MLSKRNSKSLTLSYCIMYDSLMDTKFIALHINKITALEFSAVIILNEFGIVSVRHKTNILTVRL</sequence>
<reference evidence="1" key="1">
    <citation type="submission" date="2019-08" db="EMBL/GenBank/DDBJ databases">
        <authorList>
            <person name="Kucharzyk K."/>
            <person name="Murdoch R.W."/>
            <person name="Higgins S."/>
            <person name="Loffler F."/>
        </authorList>
    </citation>
    <scope>NUCLEOTIDE SEQUENCE</scope>
</reference>
<evidence type="ECO:0000313" key="1">
    <source>
        <dbReference type="EMBL" id="MPN33986.1"/>
    </source>
</evidence>